<name>A0A2N3N6U3_9PEZI</name>
<protein>
    <submittedName>
        <fullName evidence="2">Uncharacterized protein</fullName>
    </submittedName>
</protein>
<accession>A0A2N3N6U3</accession>
<comment type="caution">
    <text evidence="2">The sequence shown here is derived from an EMBL/GenBank/DDBJ whole genome shotgun (WGS) entry which is preliminary data.</text>
</comment>
<feature type="region of interest" description="Disordered" evidence="1">
    <location>
        <begin position="1"/>
        <end position="98"/>
    </location>
</feature>
<keyword evidence="3" id="KW-1185">Reference proteome</keyword>
<evidence type="ECO:0000313" key="2">
    <source>
        <dbReference type="EMBL" id="PKS08151.1"/>
    </source>
</evidence>
<dbReference type="VEuPathDB" id="FungiDB:jhhlp_005427"/>
<dbReference type="EMBL" id="NLAX01000700">
    <property type="protein sequence ID" value="PKS08151.1"/>
    <property type="molecule type" value="Genomic_DNA"/>
</dbReference>
<evidence type="ECO:0000256" key="1">
    <source>
        <dbReference type="SAM" id="MobiDB-lite"/>
    </source>
</evidence>
<sequence>MPKASEKAKAKLQEILNDPGRNDSSGKDLRESGVEVLTPSSHESYAGIKNKVIHGRHPSTGGCEITNRVDRRLSSSSQTSEGGRMKEFAKNLFSRPAY</sequence>
<gene>
    <name evidence="2" type="ORF">jhhlp_005427</name>
</gene>
<feature type="compositionally biased region" description="Basic and acidic residues" evidence="1">
    <location>
        <begin position="1"/>
        <end position="12"/>
    </location>
</feature>
<proteinExistence type="predicted"/>
<evidence type="ECO:0000313" key="3">
    <source>
        <dbReference type="Proteomes" id="UP000233524"/>
    </source>
</evidence>
<organism evidence="2 3">
    <name type="scientific">Lomentospora prolificans</name>
    <dbReference type="NCBI Taxonomy" id="41688"/>
    <lineage>
        <taxon>Eukaryota</taxon>
        <taxon>Fungi</taxon>
        <taxon>Dikarya</taxon>
        <taxon>Ascomycota</taxon>
        <taxon>Pezizomycotina</taxon>
        <taxon>Sordariomycetes</taxon>
        <taxon>Hypocreomycetidae</taxon>
        <taxon>Microascales</taxon>
        <taxon>Microascaceae</taxon>
        <taxon>Lomentospora</taxon>
    </lineage>
</organism>
<feature type="compositionally biased region" description="Basic and acidic residues" evidence="1">
    <location>
        <begin position="20"/>
        <end position="33"/>
    </location>
</feature>
<dbReference type="InParanoid" id="A0A2N3N6U3"/>
<dbReference type="Proteomes" id="UP000233524">
    <property type="component" value="Unassembled WGS sequence"/>
</dbReference>
<dbReference type="OrthoDB" id="4624666at2759"/>
<dbReference type="AlphaFoldDB" id="A0A2N3N6U3"/>
<reference evidence="2 3" key="1">
    <citation type="journal article" date="2017" name="G3 (Bethesda)">
        <title>First Draft Genome Sequence of the Pathogenic Fungus Lomentospora prolificans (Formerly Scedosporium prolificans).</title>
        <authorList>
            <person name="Luo R."/>
            <person name="Zimin A."/>
            <person name="Workman R."/>
            <person name="Fan Y."/>
            <person name="Pertea G."/>
            <person name="Grossman N."/>
            <person name="Wear M.P."/>
            <person name="Jia B."/>
            <person name="Miller H."/>
            <person name="Casadevall A."/>
            <person name="Timp W."/>
            <person name="Zhang S.X."/>
            <person name="Salzberg S.L."/>
        </authorList>
    </citation>
    <scope>NUCLEOTIDE SEQUENCE [LARGE SCALE GENOMIC DNA]</scope>
    <source>
        <strain evidence="2 3">JHH-5317</strain>
    </source>
</reference>